<proteinExistence type="predicted"/>
<feature type="repeat" description="ANK" evidence="3">
    <location>
        <begin position="740"/>
        <end position="772"/>
    </location>
</feature>
<dbReference type="eggNOG" id="KOG4177">
    <property type="taxonomic scope" value="Eukaryota"/>
</dbReference>
<dbReference type="RefSeq" id="XP_009552584.1">
    <property type="nucleotide sequence ID" value="XM_009554289.1"/>
</dbReference>
<dbReference type="Pfam" id="PF22939">
    <property type="entry name" value="WHD_GPIID"/>
    <property type="match status" value="1"/>
</dbReference>
<feature type="repeat" description="ANK" evidence="3">
    <location>
        <begin position="680"/>
        <end position="708"/>
    </location>
</feature>
<evidence type="ECO:0000256" key="3">
    <source>
        <dbReference type="PROSITE-ProRule" id="PRU00023"/>
    </source>
</evidence>
<dbReference type="AlphaFoldDB" id="W4JNL4"/>
<organism evidence="6 7">
    <name type="scientific">Heterobasidion irregulare (strain TC 32-1)</name>
    <dbReference type="NCBI Taxonomy" id="747525"/>
    <lineage>
        <taxon>Eukaryota</taxon>
        <taxon>Fungi</taxon>
        <taxon>Dikarya</taxon>
        <taxon>Basidiomycota</taxon>
        <taxon>Agaricomycotina</taxon>
        <taxon>Agaricomycetes</taxon>
        <taxon>Russulales</taxon>
        <taxon>Bondarzewiaceae</taxon>
        <taxon>Heterobasidion</taxon>
        <taxon>Heterobasidion annosum species complex</taxon>
    </lineage>
</organism>
<dbReference type="InterPro" id="IPR054471">
    <property type="entry name" value="GPIID_WHD"/>
</dbReference>
<dbReference type="InterPro" id="IPR027417">
    <property type="entry name" value="P-loop_NTPase"/>
</dbReference>
<dbReference type="PANTHER" id="PTHR24198">
    <property type="entry name" value="ANKYRIN REPEAT AND PROTEIN KINASE DOMAIN-CONTAINING PROTEIN"/>
    <property type="match status" value="1"/>
</dbReference>
<dbReference type="PROSITE" id="PS50297">
    <property type="entry name" value="ANK_REP_REGION"/>
    <property type="match status" value="8"/>
</dbReference>
<dbReference type="KEGG" id="hir:HETIRDRAFT_455819"/>
<keyword evidence="1" id="KW-0677">Repeat</keyword>
<dbReference type="Pfam" id="PF00023">
    <property type="entry name" value="Ank"/>
    <property type="match status" value="1"/>
</dbReference>
<evidence type="ECO:0000313" key="7">
    <source>
        <dbReference type="Proteomes" id="UP000030671"/>
    </source>
</evidence>
<sequence length="1068" mass="115598">MKDEQQQDDAIRGLAETLREMICVANDSPDLLTIDGTENVIEAIGRASLQVSSVIDEYARLPFIGEAVYKWLDAPDPSANHDNARKEHKAGTCSWFLTGAQYMEWKHRGDSYLWVYGIPGCGKTILCSTAIEDVADYCRGDPSRAFAYFYFDSRDSQEQLQLHEGLIRSLIKQLLVQCRIIPDELDAMCVSGRRHLSADMLRTALSLALKNFQDVYLLVDSMDECSEMKELLGWIKEIKGSKTGNLHLLATSRPEHIIKECMESLEIGQVCLEGDDVNRDIESYVDDLLQESEKLKKWSEEIRQKLMTNAAGMFRLISLQLRELQTCRTQQQMKRQLDTLPKDLFGIYERVLSRLGDRDRQDALKILQWLAYSARPLQLDELSEVFSIDFDALDGPRFDADCRYTDPKEIFDHVCPSSLATESEGIVKLAHLTVKEFLVSMPEASPFYISASAAHSLISKTCLVYLMKIGTLDTIDDATTAEYPLIEYAAQHWPFHVHAQTDGELGDLQNLLLQLFQTDAALAAWISHSDSDESSFLIPGDPQELPEPLASALYYASSTGLQRTSLTLMELGADPNAQGGYCGNALQAACEGGHKAVVKLLLEKGADPNAKGGGYGTALQAACFHNFEEIVKLLLDSGAIANPRALETSAYRGSEANVKLLLAKGADPNTRVAESLYGHALHAACAEDFEPVVKLLLENGADPNATGGTALEAACCIGSEPIVRLLLAKGADPNVHVATVYDNALQAATVHGSVAVVRLLLENGADPNLQGGEFGHALQAACFHSFEAIVRLLLEHGADPMAMGGTALETASFMGSIANVRLLLAKGADPNARVNTDYEYALQAASVNGHAAIVKLLLEKGADPNARGEAYGTALEVACMNGHVVVVRTLLEGGANPDAQGGMFGTTLQAASWGGSEDLVALLLERGAGPNVLEGSYGSALLAAVWRRSETLVDMLLAKGADLASQGGDALEAASWKGFLPLVTMLLDRGVDPNTRGGYYGNALQAASAMGHEAIVELLLDRGADPNEEGTYGTAYQAASKTGHQSIAQLLLEHSATRPNIAVLESHQ</sequence>
<dbReference type="PROSITE" id="PS50088">
    <property type="entry name" value="ANK_REPEAT"/>
    <property type="match status" value="9"/>
</dbReference>
<dbReference type="Proteomes" id="UP000030671">
    <property type="component" value="Unassembled WGS sequence"/>
</dbReference>
<name>W4JNL4_HETIT</name>
<reference evidence="6 7" key="1">
    <citation type="journal article" date="2012" name="New Phytol.">
        <title>Insight into trade-off between wood decay and parasitism from the genome of a fungal forest pathogen.</title>
        <authorList>
            <person name="Olson A."/>
            <person name="Aerts A."/>
            <person name="Asiegbu F."/>
            <person name="Belbahri L."/>
            <person name="Bouzid O."/>
            <person name="Broberg A."/>
            <person name="Canback B."/>
            <person name="Coutinho P.M."/>
            <person name="Cullen D."/>
            <person name="Dalman K."/>
            <person name="Deflorio G."/>
            <person name="van Diepen L.T."/>
            <person name="Dunand C."/>
            <person name="Duplessis S."/>
            <person name="Durling M."/>
            <person name="Gonthier P."/>
            <person name="Grimwood J."/>
            <person name="Fossdal C.G."/>
            <person name="Hansson D."/>
            <person name="Henrissat B."/>
            <person name="Hietala A."/>
            <person name="Himmelstrand K."/>
            <person name="Hoffmeister D."/>
            <person name="Hogberg N."/>
            <person name="James T.Y."/>
            <person name="Karlsson M."/>
            <person name="Kohler A."/>
            <person name="Kues U."/>
            <person name="Lee Y.H."/>
            <person name="Lin Y.C."/>
            <person name="Lind M."/>
            <person name="Lindquist E."/>
            <person name="Lombard V."/>
            <person name="Lucas S."/>
            <person name="Lunden K."/>
            <person name="Morin E."/>
            <person name="Murat C."/>
            <person name="Park J."/>
            <person name="Raffaello T."/>
            <person name="Rouze P."/>
            <person name="Salamov A."/>
            <person name="Schmutz J."/>
            <person name="Solheim H."/>
            <person name="Stahlberg J."/>
            <person name="Velez H."/>
            <person name="de Vries R.P."/>
            <person name="Wiebenga A."/>
            <person name="Woodward S."/>
            <person name="Yakovlev I."/>
            <person name="Garbelotto M."/>
            <person name="Martin F."/>
            <person name="Grigoriev I.V."/>
            <person name="Stenlid J."/>
        </authorList>
    </citation>
    <scope>NUCLEOTIDE SEQUENCE [LARGE SCALE GENOMIC DNA]</scope>
    <source>
        <strain evidence="6 7">TC 32-1</strain>
    </source>
</reference>
<feature type="repeat" description="ANK" evidence="3">
    <location>
        <begin position="966"/>
        <end position="998"/>
    </location>
</feature>
<evidence type="ECO:0000256" key="2">
    <source>
        <dbReference type="ARBA" id="ARBA00023043"/>
    </source>
</evidence>
<feature type="domain" description="Nephrocystin 3-like N-terminal" evidence="5">
    <location>
        <begin position="91"/>
        <end position="253"/>
    </location>
</feature>
<dbReference type="Pfam" id="PF24883">
    <property type="entry name" value="NPHP3_N"/>
    <property type="match status" value="1"/>
</dbReference>
<protein>
    <submittedName>
        <fullName evidence="6">Uncharacterized protein</fullName>
    </submittedName>
</protein>
<accession>W4JNL4</accession>
<dbReference type="Gene3D" id="3.40.50.300">
    <property type="entry name" value="P-loop containing nucleotide triphosphate hydrolases"/>
    <property type="match status" value="1"/>
</dbReference>
<keyword evidence="2 3" id="KW-0040">ANK repeat</keyword>
<feature type="repeat" description="ANK" evidence="3">
    <location>
        <begin position="837"/>
        <end position="869"/>
    </location>
</feature>
<dbReference type="SUPFAM" id="SSF52540">
    <property type="entry name" value="P-loop containing nucleoside triphosphate hydrolases"/>
    <property type="match status" value="1"/>
</dbReference>
<feature type="repeat" description="ANK" evidence="3">
    <location>
        <begin position="999"/>
        <end position="1031"/>
    </location>
</feature>
<dbReference type="Pfam" id="PF12796">
    <property type="entry name" value="Ank_2"/>
    <property type="match status" value="4"/>
</dbReference>
<feature type="domain" description="GPI inositol-deacylase winged helix" evidence="4">
    <location>
        <begin position="356"/>
        <end position="449"/>
    </location>
</feature>
<feature type="repeat" description="ANK" evidence="3">
    <location>
        <begin position="803"/>
        <end position="835"/>
    </location>
</feature>
<feature type="repeat" description="ANK" evidence="3">
    <location>
        <begin position="584"/>
        <end position="613"/>
    </location>
</feature>
<dbReference type="InterPro" id="IPR036770">
    <property type="entry name" value="Ankyrin_rpt-contain_sf"/>
</dbReference>
<dbReference type="InterPro" id="IPR002110">
    <property type="entry name" value="Ankyrin_rpt"/>
</dbReference>
<dbReference type="PANTHER" id="PTHR24198:SF165">
    <property type="entry name" value="ANKYRIN REPEAT-CONTAINING PROTEIN-RELATED"/>
    <property type="match status" value="1"/>
</dbReference>
<evidence type="ECO:0000256" key="1">
    <source>
        <dbReference type="ARBA" id="ARBA00022737"/>
    </source>
</evidence>
<dbReference type="SUPFAM" id="SSF48403">
    <property type="entry name" value="Ankyrin repeat"/>
    <property type="match status" value="2"/>
</dbReference>
<gene>
    <name evidence="6" type="ORF">HETIRDRAFT_455819</name>
</gene>
<evidence type="ECO:0000259" key="5">
    <source>
        <dbReference type="Pfam" id="PF24883"/>
    </source>
</evidence>
<dbReference type="SMART" id="SM00248">
    <property type="entry name" value="ANK"/>
    <property type="match status" value="15"/>
</dbReference>
<dbReference type="EMBL" id="KI925466">
    <property type="protein sequence ID" value="ETW75133.1"/>
    <property type="molecule type" value="Genomic_DNA"/>
</dbReference>
<dbReference type="InParanoid" id="W4JNL4"/>
<evidence type="ECO:0000259" key="4">
    <source>
        <dbReference type="Pfam" id="PF22939"/>
    </source>
</evidence>
<dbReference type="InterPro" id="IPR056884">
    <property type="entry name" value="NPHP3-like_N"/>
</dbReference>
<dbReference type="Gene3D" id="1.25.40.20">
    <property type="entry name" value="Ankyrin repeat-containing domain"/>
    <property type="match status" value="5"/>
</dbReference>
<feature type="repeat" description="ANK" evidence="3">
    <location>
        <begin position="870"/>
        <end position="902"/>
    </location>
</feature>
<keyword evidence="7" id="KW-1185">Reference proteome</keyword>
<dbReference type="HOGENOM" id="CLU_000288_34_23_1"/>
<evidence type="ECO:0000313" key="6">
    <source>
        <dbReference type="EMBL" id="ETW75133.1"/>
    </source>
</evidence>
<dbReference type="GeneID" id="20676668"/>
<dbReference type="OrthoDB" id="194358at2759"/>
<feature type="repeat" description="ANK" evidence="3">
    <location>
        <begin position="706"/>
        <end position="738"/>
    </location>
</feature>